<dbReference type="AlphaFoldDB" id="A0A840BXL6"/>
<feature type="transmembrane region" description="Helical" evidence="9">
    <location>
        <begin position="64"/>
        <end position="84"/>
    </location>
</feature>
<evidence type="ECO:0000256" key="2">
    <source>
        <dbReference type="ARBA" id="ARBA00010072"/>
    </source>
</evidence>
<dbReference type="Gene3D" id="1.10.3720.10">
    <property type="entry name" value="MetI-like"/>
    <property type="match status" value="1"/>
</dbReference>
<organism evidence="11 12">
    <name type="scientific">Chelatococcus caeni</name>
    <dbReference type="NCBI Taxonomy" id="1348468"/>
    <lineage>
        <taxon>Bacteria</taxon>
        <taxon>Pseudomonadati</taxon>
        <taxon>Pseudomonadota</taxon>
        <taxon>Alphaproteobacteria</taxon>
        <taxon>Hyphomicrobiales</taxon>
        <taxon>Chelatococcaceae</taxon>
        <taxon>Chelatococcus</taxon>
    </lineage>
</organism>
<evidence type="ECO:0000256" key="3">
    <source>
        <dbReference type="ARBA" id="ARBA00022448"/>
    </source>
</evidence>
<keyword evidence="6 9" id="KW-0812">Transmembrane</keyword>
<accession>A0A840BXL6</accession>
<dbReference type="Pfam" id="PF00528">
    <property type="entry name" value="BPD_transp_1"/>
    <property type="match status" value="1"/>
</dbReference>
<dbReference type="NCBIfam" id="TIGR01726">
    <property type="entry name" value="HEQRo_perm_3TM"/>
    <property type="match status" value="1"/>
</dbReference>
<evidence type="ECO:0000256" key="7">
    <source>
        <dbReference type="ARBA" id="ARBA00022989"/>
    </source>
</evidence>
<keyword evidence="8 9" id="KW-0472">Membrane</keyword>
<comment type="caution">
    <text evidence="11">The sequence shown here is derived from an EMBL/GenBank/DDBJ whole genome shotgun (WGS) entry which is preliminary data.</text>
</comment>
<evidence type="ECO:0000313" key="11">
    <source>
        <dbReference type="EMBL" id="MBB4015516.1"/>
    </source>
</evidence>
<evidence type="ECO:0000259" key="10">
    <source>
        <dbReference type="PROSITE" id="PS50928"/>
    </source>
</evidence>
<dbReference type="Proteomes" id="UP000577362">
    <property type="component" value="Unassembled WGS sequence"/>
</dbReference>
<sequence length="236" mass="26085">MSDFLGGLINLDLMARYGPRFLDGVLVTLQLVGISFILGGLLAVPVALARLSKSSVLRTLAYSYVYFFRGTPLLAQVFLVYYGAGQLRDAFEAVGLWTFFRDAWFCALLTFTLNTAAYQAEILRGGIQAVPGGQNEAAFALGLPRWLAFVKVVLPQALVTALRPLGNELILMIKASAIVSLITIYDVMGVTRLAFSRSFDFQVYLWAAALYLILVEGVRRLWAVAERRLTRHLKPA</sequence>
<dbReference type="InterPro" id="IPR000515">
    <property type="entry name" value="MetI-like"/>
</dbReference>
<dbReference type="GO" id="GO:0022857">
    <property type="term" value="F:transmembrane transporter activity"/>
    <property type="evidence" value="ECO:0007669"/>
    <property type="project" value="InterPro"/>
</dbReference>
<reference evidence="11 12" key="1">
    <citation type="submission" date="2020-08" db="EMBL/GenBank/DDBJ databases">
        <title>Genomic Encyclopedia of Type Strains, Phase IV (KMG-IV): sequencing the most valuable type-strain genomes for metagenomic binning, comparative biology and taxonomic classification.</title>
        <authorList>
            <person name="Goeker M."/>
        </authorList>
    </citation>
    <scope>NUCLEOTIDE SEQUENCE [LARGE SCALE GENOMIC DNA]</scope>
    <source>
        <strain evidence="11 12">DSM 103737</strain>
    </source>
</reference>
<dbReference type="PANTHER" id="PTHR30614">
    <property type="entry name" value="MEMBRANE COMPONENT OF AMINO ACID ABC TRANSPORTER"/>
    <property type="match status" value="1"/>
</dbReference>
<dbReference type="SUPFAM" id="SSF161098">
    <property type="entry name" value="MetI-like"/>
    <property type="match status" value="1"/>
</dbReference>
<keyword evidence="4" id="KW-1003">Cell membrane</keyword>
<evidence type="ECO:0000256" key="1">
    <source>
        <dbReference type="ARBA" id="ARBA00004429"/>
    </source>
</evidence>
<keyword evidence="5" id="KW-0997">Cell inner membrane</keyword>
<feature type="transmembrane region" description="Helical" evidence="9">
    <location>
        <begin position="21"/>
        <end position="44"/>
    </location>
</feature>
<keyword evidence="7 9" id="KW-1133">Transmembrane helix</keyword>
<dbReference type="InterPro" id="IPR010065">
    <property type="entry name" value="AA_ABC_transptr_permease_3TM"/>
</dbReference>
<evidence type="ECO:0000256" key="9">
    <source>
        <dbReference type="RuleBase" id="RU363032"/>
    </source>
</evidence>
<keyword evidence="3 9" id="KW-0813">Transport</keyword>
<feature type="transmembrane region" description="Helical" evidence="9">
    <location>
        <begin position="96"/>
        <end position="117"/>
    </location>
</feature>
<gene>
    <name evidence="11" type="ORF">GGR16_000522</name>
</gene>
<evidence type="ECO:0000256" key="4">
    <source>
        <dbReference type="ARBA" id="ARBA00022475"/>
    </source>
</evidence>
<name>A0A840BXL6_9HYPH</name>
<comment type="subcellular location">
    <subcellularLocation>
        <location evidence="1">Cell inner membrane</location>
        <topology evidence="1">Multi-pass membrane protein</topology>
    </subcellularLocation>
    <subcellularLocation>
        <location evidence="9">Cell membrane</location>
        <topology evidence="9">Multi-pass membrane protein</topology>
    </subcellularLocation>
</comment>
<dbReference type="InterPro" id="IPR035906">
    <property type="entry name" value="MetI-like_sf"/>
</dbReference>
<evidence type="ECO:0000313" key="12">
    <source>
        <dbReference type="Proteomes" id="UP000577362"/>
    </source>
</evidence>
<dbReference type="RefSeq" id="WP_019400554.1">
    <property type="nucleotide sequence ID" value="NZ_JACIEN010000001.1"/>
</dbReference>
<keyword evidence="12" id="KW-1185">Reference proteome</keyword>
<feature type="transmembrane region" description="Helical" evidence="9">
    <location>
        <begin position="171"/>
        <end position="191"/>
    </location>
</feature>
<dbReference type="GO" id="GO:0043190">
    <property type="term" value="C:ATP-binding cassette (ABC) transporter complex"/>
    <property type="evidence" value="ECO:0007669"/>
    <property type="project" value="InterPro"/>
</dbReference>
<dbReference type="GO" id="GO:0006865">
    <property type="term" value="P:amino acid transport"/>
    <property type="evidence" value="ECO:0007669"/>
    <property type="project" value="TreeGrafter"/>
</dbReference>
<feature type="domain" description="ABC transmembrane type-1" evidence="10">
    <location>
        <begin position="25"/>
        <end position="222"/>
    </location>
</feature>
<dbReference type="PANTHER" id="PTHR30614:SF10">
    <property type="entry name" value="ARGININE ABC TRANSPORTER PERMEASE PROTEIN ARTM"/>
    <property type="match status" value="1"/>
</dbReference>
<evidence type="ECO:0000256" key="6">
    <source>
        <dbReference type="ARBA" id="ARBA00022692"/>
    </source>
</evidence>
<proteinExistence type="inferred from homology"/>
<dbReference type="CDD" id="cd06261">
    <property type="entry name" value="TM_PBP2"/>
    <property type="match status" value="1"/>
</dbReference>
<dbReference type="PROSITE" id="PS50928">
    <property type="entry name" value="ABC_TM1"/>
    <property type="match status" value="1"/>
</dbReference>
<evidence type="ECO:0000256" key="5">
    <source>
        <dbReference type="ARBA" id="ARBA00022519"/>
    </source>
</evidence>
<comment type="similarity">
    <text evidence="2">Belongs to the binding-protein-dependent transport system permease family. HisMQ subfamily.</text>
</comment>
<feature type="transmembrane region" description="Helical" evidence="9">
    <location>
        <begin position="203"/>
        <end position="222"/>
    </location>
</feature>
<dbReference type="EMBL" id="JACIEN010000001">
    <property type="protein sequence ID" value="MBB4015516.1"/>
    <property type="molecule type" value="Genomic_DNA"/>
</dbReference>
<dbReference type="InterPro" id="IPR043429">
    <property type="entry name" value="ArtM/GltK/GlnP/TcyL/YhdX-like"/>
</dbReference>
<evidence type="ECO:0000256" key="8">
    <source>
        <dbReference type="ARBA" id="ARBA00023136"/>
    </source>
</evidence>
<protein>
    <submittedName>
        <fullName evidence="11">Polar amino acid transport system permease protein</fullName>
    </submittedName>
</protein>